<dbReference type="STRING" id="377629.TERTU_2134"/>
<evidence type="ECO:0000256" key="3">
    <source>
        <dbReference type="ARBA" id="ARBA00022801"/>
    </source>
</evidence>
<dbReference type="RefSeq" id="WP_015817843.1">
    <property type="nucleotide sequence ID" value="NC_012997.1"/>
</dbReference>
<dbReference type="CDD" id="cd03444">
    <property type="entry name" value="Thioesterase_II_repeat1"/>
    <property type="match status" value="1"/>
</dbReference>
<feature type="domain" description="Acyl-CoA thioesterase-like N-terminal HotDog" evidence="10">
    <location>
        <begin position="29"/>
        <end position="108"/>
    </location>
</feature>
<name>C5BJC6_TERTT</name>
<dbReference type="Proteomes" id="UP000009080">
    <property type="component" value="Chromosome"/>
</dbReference>
<dbReference type="InterPro" id="IPR025652">
    <property type="entry name" value="TesB_C"/>
</dbReference>
<accession>C5BJC6</accession>
<dbReference type="Pfam" id="PF13622">
    <property type="entry name" value="4HBT_3"/>
    <property type="match status" value="1"/>
</dbReference>
<reference evidence="11 12" key="1">
    <citation type="journal article" date="2009" name="PLoS ONE">
        <title>The complete genome of Teredinibacter turnerae T7901: an intracellular endosymbiont of marine wood-boring bivalves (shipworms).</title>
        <authorList>
            <person name="Yang J.C."/>
            <person name="Madupu R."/>
            <person name="Durkin A.S."/>
            <person name="Ekborg N.A."/>
            <person name="Pedamallu C.S."/>
            <person name="Hostetler J.B."/>
            <person name="Radune D."/>
            <person name="Toms B.S."/>
            <person name="Henrissat B."/>
            <person name="Coutinho P.M."/>
            <person name="Schwarz S."/>
            <person name="Field L."/>
            <person name="Trindade-Silva A.E."/>
            <person name="Soares C.A.G."/>
            <person name="Elshahawi S."/>
            <person name="Hanora A."/>
            <person name="Schmidt E.W."/>
            <person name="Haygood M.G."/>
            <person name="Posfai J."/>
            <person name="Benner J."/>
            <person name="Madinger C."/>
            <person name="Nove J."/>
            <person name="Anton B."/>
            <person name="Chaudhary K."/>
            <person name="Foster J."/>
            <person name="Holman A."/>
            <person name="Kumar S."/>
            <person name="Lessard P.A."/>
            <person name="Luyten Y.A."/>
            <person name="Slatko B."/>
            <person name="Wood N."/>
            <person name="Wu B."/>
            <person name="Teplitski M."/>
            <person name="Mougous J.D."/>
            <person name="Ward N."/>
            <person name="Eisen J.A."/>
            <person name="Badger J.H."/>
            <person name="Distel D.L."/>
        </authorList>
    </citation>
    <scope>NUCLEOTIDE SEQUENCE [LARGE SCALE GENOMIC DNA]</scope>
    <source>
        <strain evidence="12">ATCC 39867 / T7901</strain>
    </source>
</reference>
<dbReference type="PANTHER" id="PTHR11066">
    <property type="entry name" value="ACYL-COA THIOESTERASE"/>
    <property type="match status" value="1"/>
</dbReference>
<sequence length="289" mass="32369">MATSIGQFLQLEKLDTNLFRNIHHRENFMGTLFGGQVLAQALMACTKTIDDPNLLPHSLHAYFLRAGRSADPVIYDVETVRDGQSIRSRRAVARQYGKPIFNMSASFHQLEDGYHHQESMPEGIASPEELLKTANPIVHDQHIPPSDNRAGAFNPLEILPLDGVSCDTTEVRAPRAMFWMRAKERLSDESIEHYCTLAFASDLGLLATTLLPHNTSLFTGEIIAASIDHAMWFHSREFRADDWLLCTTYSPWAGNARGFAHGSIFTRDGRLILSTCQEGLIRPNHQPTA</sequence>
<keyword evidence="12" id="KW-1185">Reference proteome</keyword>
<proteinExistence type="inferred from homology"/>
<dbReference type="GO" id="GO:0047617">
    <property type="term" value="F:fatty acyl-CoA hydrolase activity"/>
    <property type="evidence" value="ECO:0007669"/>
    <property type="project" value="UniProtKB-EC"/>
</dbReference>
<gene>
    <name evidence="11" type="ordered locus">TERTU_2134</name>
</gene>
<keyword evidence="3" id="KW-0378">Hydrolase</keyword>
<dbReference type="AlphaFoldDB" id="C5BJC6"/>
<dbReference type="InterPro" id="IPR042171">
    <property type="entry name" value="Acyl-CoA_hotdog"/>
</dbReference>
<evidence type="ECO:0000313" key="11">
    <source>
        <dbReference type="EMBL" id="ACR11732.1"/>
    </source>
</evidence>
<dbReference type="FunFam" id="2.40.160.210:FF:000001">
    <property type="entry name" value="Acyl-CoA thioesterase II"/>
    <property type="match status" value="1"/>
</dbReference>
<evidence type="ECO:0000256" key="4">
    <source>
        <dbReference type="ARBA" id="ARBA00023098"/>
    </source>
</evidence>
<dbReference type="GO" id="GO:0006637">
    <property type="term" value="P:acyl-CoA metabolic process"/>
    <property type="evidence" value="ECO:0007669"/>
    <property type="project" value="InterPro"/>
</dbReference>
<organism evidence="11 12">
    <name type="scientific">Teredinibacter turnerae (strain ATCC 39867 / T7901)</name>
    <dbReference type="NCBI Taxonomy" id="377629"/>
    <lineage>
        <taxon>Bacteria</taxon>
        <taxon>Pseudomonadati</taxon>
        <taxon>Pseudomonadota</taxon>
        <taxon>Gammaproteobacteria</taxon>
        <taxon>Cellvibrionales</taxon>
        <taxon>Cellvibrionaceae</taxon>
        <taxon>Teredinibacter</taxon>
    </lineage>
</organism>
<evidence type="ECO:0000256" key="8">
    <source>
        <dbReference type="ARBA" id="ARBA00079653"/>
    </source>
</evidence>
<dbReference type="eggNOG" id="COG1946">
    <property type="taxonomic scope" value="Bacteria"/>
</dbReference>
<dbReference type="OrthoDB" id="9781019at2"/>
<comment type="subunit">
    <text evidence="2">Homotetramer.</text>
</comment>
<protein>
    <recommendedName>
        <fullName evidence="7">Acyl-CoA thioesterase 2</fullName>
        <ecNumber evidence="5">3.1.2.20</ecNumber>
    </recommendedName>
    <alternativeName>
        <fullName evidence="8">Thioesterase II</fullName>
    </alternativeName>
</protein>
<keyword evidence="4" id="KW-0443">Lipid metabolism</keyword>
<dbReference type="InterPro" id="IPR049449">
    <property type="entry name" value="TesB_ACOT8-like_N"/>
</dbReference>
<dbReference type="InterPro" id="IPR003703">
    <property type="entry name" value="Acyl_CoA_thio"/>
</dbReference>
<evidence type="ECO:0000256" key="7">
    <source>
        <dbReference type="ARBA" id="ARBA00071120"/>
    </source>
</evidence>
<feature type="domain" description="Acyl-CoA thioesterase 2 C-terminal" evidence="9">
    <location>
        <begin position="177"/>
        <end position="280"/>
    </location>
</feature>
<evidence type="ECO:0000256" key="5">
    <source>
        <dbReference type="ARBA" id="ARBA00038894"/>
    </source>
</evidence>
<dbReference type="EMBL" id="CP001614">
    <property type="protein sequence ID" value="ACR11732.1"/>
    <property type="molecule type" value="Genomic_DNA"/>
</dbReference>
<comment type="similarity">
    <text evidence="1">Belongs to the C/M/P thioester hydrolase family.</text>
</comment>
<evidence type="ECO:0000313" key="12">
    <source>
        <dbReference type="Proteomes" id="UP000009080"/>
    </source>
</evidence>
<dbReference type="CDD" id="cd03445">
    <property type="entry name" value="Thioesterase_II_repeat2"/>
    <property type="match status" value="1"/>
</dbReference>
<dbReference type="Pfam" id="PF02551">
    <property type="entry name" value="Acyl_CoA_thio"/>
    <property type="match status" value="1"/>
</dbReference>
<evidence type="ECO:0000256" key="2">
    <source>
        <dbReference type="ARBA" id="ARBA00011881"/>
    </source>
</evidence>
<dbReference type="SUPFAM" id="SSF54637">
    <property type="entry name" value="Thioesterase/thiol ester dehydrase-isomerase"/>
    <property type="match status" value="2"/>
</dbReference>
<dbReference type="KEGG" id="ttu:TERTU_2134"/>
<comment type="catalytic activity">
    <reaction evidence="6">
        <text>a fatty acyl-CoA + H2O = a fatty acid + CoA + H(+)</text>
        <dbReference type="Rhea" id="RHEA:16781"/>
        <dbReference type="ChEBI" id="CHEBI:15377"/>
        <dbReference type="ChEBI" id="CHEBI:15378"/>
        <dbReference type="ChEBI" id="CHEBI:28868"/>
        <dbReference type="ChEBI" id="CHEBI:57287"/>
        <dbReference type="ChEBI" id="CHEBI:77636"/>
        <dbReference type="EC" id="3.1.2.20"/>
    </reaction>
    <physiologicalReaction direction="left-to-right" evidence="6">
        <dbReference type="Rhea" id="RHEA:16782"/>
    </physiologicalReaction>
</comment>
<evidence type="ECO:0000259" key="10">
    <source>
        <dbReference type="Pfam" id="PF13622"/>
    </source>
</evidence>
<dbReference type="InterPro" id="IPR029069">
    <property type="entry name" value="HotDog_dom_sf"/>
</dbReference>
<evidence type="ECO:0000256" key="1">
    <source>
        <dbReference type="ARBA" id="ARBA00006538"/>
    </source>
</evidence>
<dbReference type="GO" id="GO:0009062">
    <property type="term" value="P:fatty acid catabolic process"/>
    <property type="evidence" value="ECO:0007669"/>
    <property type="project" value="TreeGrafter"/>
</dbReference>
<dbReference type="EC" id="3.1.2.20" evidence="5"/>
<dbReference type="PANTHER" id="PTHR11066:SF34">
    <property type="entry name" value="ACYL-COENZYME A THIOESTERASE 8"/>
    <property type="match status" value="1"/>
</dbReference>
<dbReference type="HOGENOM" id="CLU_032690_0_0_6"/>
<evidence type="ECO:0000256" key="6">
    <source>
        <dbReference type="ARBA" id="ARBA00050943"/>
    </source>
</evidence>
<dbReference type="Gene3D" id="2.40.160.210">
    <property type="entry name" value="Acyl-CoA thioesterase, double hotdog domain"/>
    <property type="match status" value="1"/>
</dbReference>
<evidence type="ECO:0000259" key="9">
    <source>
        <dbReference type="Pfam" id="PF02551"/>
    </source>
</evidence>